<feature type="signal peptide" evidence="1">
    <location>
        <begin position="1"/>
        <end position="28"/>
    </location>
</feature>
<feature type="chain" id="PRO_5045991424" evidence="1">
    <location>
        <begin position="29"/>
        <end position="140"/>
    </location>
</feature>
<keyword evidence="4" id="KW-1185">Reference proteome</keyword>
<keyword evidence="1" id="KW-0732">Signal</keyword>
<keyword evidence="3" id="KW-0378">Hydrolase</keyword>
<accession>A0ABR7I971</accession>
<evidence type="ECO:0000256" key="1">
    <source>
        <dbReference type="SAM" id="SignalP"/>
    </source>
</evidence>
<dbReference type="PROSITE" id="PS51257">
    <property type="entry name" value="PROKAR_LIPOPROTEIN"/>
    <property type="match status" value="1"/>
</dbReference>
<keyword evidence="3" id="KW-0645">Protease</keyword>
<dbReference type="Pfam" id="PF14343">
    <property type="entry name" value="PrcB_C"/>
    <property type="match status" value="1"/>
</dbReference>
<proteinExistence type="predicted"/>
<dbReference type="InterPro" id="IPR025748">
    <property type="entry name" value="PrcB_C_dom"/>
</dbReference>
<comment type="caution">
    <text evidence="3">The sequence shown here is derived from an EMBL/GenBank/DDBJ whole genome shotgun (WGS) entry which is preliminary data.</text>
</comment>
<name>A0ABR7I971_9FIRM</name>
<organism evidence="3 4">
    <name type="scientific">Roseburia yibonii</name>
    <dbReference type="NCBI Taxonomy" id="2763063"/>
    <lineage>
        <taxon>Bacteria</taxon>
        <taxon>Bacillati</taxon>
        <taxon>Bacillota</taxon>
        <taxon>Clostridia</taxon>
        <taxon>Lachnospirales</taxon>
        <taxon>Lachnospiraceae</taxon>
        <taxon>Roseburia</taxon>
    </lineage>
</organism>
<reference evidence="3 4" key="1">
    <citation type="submission" date="2020-08" db="EMBL/GenBank/DDBJ databases">
        <title>Genome public.</title>
        <authorList>
            <person name="Liu C."/>
            <person name="Sun Q."/>
        </authorList>
    </citation>
    <scope>NUCLEOTIDE SEQUENCE [LARGE SCALE GENOMIC DNA]</scope>
    <source>
        <strain evidence="3 4">BX0805</strain>
    </source>
</reference>
<dbReference type="GO" id="GO:0008233">
    <property type="term" value="F:peptidase activity"/>
    <property type="evidence" value="ECO:0007669"/>
    <property type="project" value="UniProtKB-KW"/>
</dbReference>
<evidence type="ECO:0000313" key="3">
    <source>
        <dbReference type="EMBL" id="MBC5753485.1"/>
    </source>
</evidence>
<evidence type="ECO:0000259" key="2">
    <source>
        <dbReference type="Pfam" id="PF14343"/>
    </source>
</evidence>
<feature type="domain" description="PrcB C-terminal" evidence="2">
    <location>
        <begin position="74"/>
        <end position="131"/>
    </location>
</feature>
<dbReference type="Proteomes" id="UP000621540">
    <property type="component" value="Unassembled WGS sequence"/>
</dbReference>
<dbReference type="EMBL" id="JACOQH010000003">
    <property type="protein sequence ID" value="MBC5753485.1"/>
    <property type="molecule type" value="Genomic_DNA"/>
</dbReference>
<dbReference type="RefSeq" id="WP_022515428.1">
    <property type="nucleotide sequence ID" value="NZ_JACOQH010000003.1"/>
</dbReference>
<gene>
    <name evidence="3" type="ORF">H8Z76_05490</name>
</gene>
<protein>
    <submittedName>
        <fullName evidence="3">Protease complex subunit PrcB family protein</fullName>
    </submittedName>
</protein>
<dbReference type="GO" id="GO:0006508">
    <property type="term" value="P:proteolysis"/>
    <property type="evidence" value="ECO:0007669"/>
    <property type="project" value="UniProtKB-KW"/>
</dbReference>
<evidence type="ECO:0000313" key="4">
    <source>
        <dbReference type="Proteomes" id="UP000621540"/>
    </source>
</evidence>
<sequence length="140" mass="15560">MRNLITGKCRLLILLAGLLCLLCGCAVREEKTQKVKDLSYTIVDEEDIPQALLDTIEEKKAAECKLTYETDDALYVVHGYGEQETGGYSIAVKEFYLTGNAVCIDTELIGPAGNEHPAKSPSFPYIVLKTERQNKNVIFE</sequence>